<evidence type="ECO:0000313" key="2">
    <source>
        <dbReference type="EMBL" id="SFP65711.1"/>
    </source>
</evidence>
<dbReference type="OrthoDB" id="751203at2"/>
<dbReference type="InterPro" id="IPR036291">
    <property type="entry name" value="NAD(P)-bd_dom_sf"/>
</dbReference>
<proteinExistence type="predicted"/>
<dbReference type="Gene3D" id="3.40.50.720">
    <property type="entry name" value="NAD(P)-binding Rossmann-like Domain"/>
    <property type="match status" value="1"/>
</dbReference>
<dbReference type="GO" id="GO:0004029">
    <property type="term" value="F:aldehyde dehydrogenase (NAD+) activity"/>
    <property type="evidence" value="ECO:0007669"/>
    <property type="project" value="TreeGrafter"/>
</dbReference>
<evidence type="ECO:0000313" key="3">
    <source>
        <dbReference type="Proteomes" id="UP000182692"/>
    </source>
</evidence>
<dbReference type="SUPFAM" id="SSF51735">
    <property type="entry name" value="NAD(P)-binding Rossmann-fold domains"/>
    <property type="match status" value="1"/>
</dbReference>
<sequence>MKKPYKTVSVCGCGWLGLPLAESLVQSGYRVFGSKRDQTDADALSAKGIQGVCFDVYAPTASLCNASPGIDALFSADVLVVNIPPGRRDFERARFVNAMKSLIDTAKQQGVKQLIIVSTTSVYGEVTGNVTEETVCQPNTESGKAHRAIEDHVLKTFPETGVVLRFSGLIGAERHPAKHLAGREGIANGNDPVNLIHRDDCIQAISLIIHQQIGGEILHLSADDHPTRVAFYAWAAGEMGLPLPTFELTGGEGKCILAQGTLDTLKMSLKYPSPFDMPLPVVSAE</sequence>
<reference evidence="2 3" key="1">
    <citation type="submission" date="2016-10" db="EMBL/GenBank/DDBJ databases">
        <authorList>
            <person name="de Groot N.N."/>
        </authorList>
    </citation>
    <scope>NUCLEOTIDE SEQUENCE [LARGE SCALE GENOMIC DNA]</scope>
    <source>
        <strain evidence="2 3">DSM 15893</strain>
    </source>
</reference>
<dbReference type="AlphaFoldDB" id="A0A1I5S526"/>
<dbReference type="Proteomes" id="UP000182692">
    <property type="component" value="Unassembled WGS sequence"/>
</dbReference>
<dbReference type="CDD" id="cd05266">
    <property type="entry name" value="SDR_a4"/>
    <property type="match status" value="1"/>
</dbReference>
<feature type="domain" description="NAD(P)-binding" evidence="1">
    <location>
        <begin position="14"/>
        <end position="153"/>
    </location>
</feature>
<dbReference type="PANTHER" id="PTHR48079">
    <property type="entry name" value="PROTEIN YEEZ"/>
    <property type="match status" value="1"/>
</dbReference>
<dbReference type="STRING" id="1121869.SAMN03084138_02771"/>
<organism evidence="2 3">
    <name type="scientific">Enterovibrio norvegicus DSM 15893</name>
    <dbReference type="NCBI Taxonomy" id="1121869"/>
    <lineage>
        <taxon>Bacteria</taxon>
        <taxon>Pseudomonadati</taxon>
        <taxon>Pseudomonadota</taxon>
        <taxon>Gammaproteobacteria</taxon>
        <taxon>Vibrionales</taxon>
        <taxon>Vibrionaceae</taxon>
        <taxon>Enterovibrio</taxon>
    </lineage>
</organism>
<accession>A0A1I5S526</accession>
<name>A0A1I5S526_9GAMM</name>
<evidence type="ECO:0000259" key="1">
    <source>
        <dbReference type="Pfam" id="PF13460"/>
    </source>
</evidence>
<dbReference type="PANTHER" id="PTHR48079:SF6">
    <property type="entry name" value="NAD(P)-BINDING DOMAIN-CONTAINING PROTEIN-RELATED"/>
    <property type="match status" value="1"/>
</dbReference>
<dbReference type="GeneID" id="35870640"/>
<dbReference type="EMBL" id="FOWR01000020">
    <property type="protein sequence ID" value="SFP65711.1"/>
    <property type="molecule type" value="Genomic_DNA"/>
</dbReference>
<dbReference type="Pfam" id="PF13460">
    <property type="entry name" value="NAD_binding_10"/>
    <property type="match status" value="1"/>
</dbReference>
<protein>
    <submittedName>
        <fullName evidence="2">Nucleoside-diphosphate-sugar epimerase</fullName>
    </submittedName>
</protein>
<dbReference type="GO" id="GO:0005737">
    <property type="term" value="C:cytoplasm"/>
    <property type="evidence" value="ECO:0007669"/>
    <property type="project" value="TreeGrafter"/>
</dbReference>
<dbReference type="RefSeq" id="WP_074927339.1">
    <property type="nucleotide sequence ID" value="NZ_FOWR01000020.1"/>
</dbReference>
<dbReference type="InterPro" id="IPR051783">
    <property type="entry name" value="NAD(P)-dependent_oxidoreduct"/>
</dbReference>
<dbReference type="InterPro" id="IPR016040">
    <property type="entry name" value="NAD(P)-bd_dom"/>
</dbReference>
<gene>
    <name evidence="2" type="ORF">SAMN03084138_02771</name>
</gene>